<feature type="domain" description="Restriction system protein Mrr-like N-terminal" evidence="5">
    <location>
        <begin position="14"/>
        <end position="103"/>
    </location>
</feature>
<proteinExistence type="inferred from homology"/>
<sequence length="421" mass="47101">MSCVGTATCSQLTLFTHVMEAYRDDPDTPVPNSRLYEMVAKRAGINEATLNHRMPIGSAGSLRSPAKRAIRWQQQTLKSLGVIEKVPGMRGAWRLTERTRQGLHKVRPGVTLLGFSTDLGMALWGTSPDALEGLEQPIELLLTSAPYPLRIPRAYGNPTCAEYVDFICRVLEPIIPCMAESGSLVLNLSNDVFLERSPARSTYLERVTIALEDRLGLSLMDRVIWQNPSKAPGPIQWASKARNQLNVCWEPCLWFARDPLKCKADNRRVLEPHTERHLKLMSQGGENREAVYGDGAYRIRKGSFGNLTAGRIPRNILQAGHACSIGREHRKVLQALELPTHGAGWPLAIPEFFIRFLTEPGDLVVDLFGGRIITGLAAELNERRWLCVEIMLEYLRGGAELFRPFQGFWMNPALARPGREI</sequence>
<evidence type="ECO:0000259" key="5">
    <source>
        <dbReference type="Pfam" id="PF14338"/>
    </source>
</evidence>
<accession>A0A7L7TK70</accession>
<dbReference type="Pfam" id="PF01555">
    <property type="entry name" value="N6_N4_Mtase"/>
    <property type="match status" value="1"/>
</dbReference>
<comment type="similarity">
    <text evidence="3">Belongs to the N(4)/N(6)-methyltransferase family.</text>
</comment>
<dbReference type="EC" id="2.1.1.-" evidence="3"/>
<geneLocation type="plasmid" evidence="6">
    <name>pMG4_1215</name>
</geneLocation>
<dbReference type="EMBL" id="MK569690">
    <property type="protein sequence ID" value="QOC74138.1"/>
    <property type="molecule type" value="Genomic_DNA"/>
</dbReference>
<dbReference type="GO" id="GO:0008170">
    <property type="term" value="F:N-methyltransferase activity"/>
    <property type="evidence" value="ECO:0007669"/>
    <property type="project" value="InterPro"/>
</dbReference>
<feature type="domain" description="DNA methylase N-4/N-6" evidence="4">
    <location>
        <begin position="139"/>
        <end position="396"/>
    </location>
</feature>
<evidence type="ECO:0000256" key="3">
    <source>
        <dbReference type="RuleBase" id="RU362026"/>
    </source>
</evidence>
<name>A0A7L7TK70_PSESF</name>
<dbReference type="AlphaFoldDB" id="A0A7L7TK70"/>
<evidence type="ECO:0000256" key="1">
    <source>
        <dbReference type="ARBA" id="ARBA00022603"/>
    </source>
</evidence>
<dbReference type="GO" id="GO:0003677">
    <property type="term" value="F:DNA binding"/>
    <property type="evidence" value="ECO:0007669"/>
    <property type="project" value="InterPro"/>
</dbReference>
<dbReference type="Gene3D" id="3.40.50.150">
    <property type="entry name" value="Vaccinia Virus protein VP39"/>
    <property type="match status" value="1"/>
</dbReference>
<organism evidence="6">
    <name type="scientific">Pseudomonas syringae pv. actinidiae</name>
    <dbReference type="NCBI Taxonomy" id="103796"/>
    <lineage>
        <taxon>Bacteria</taxon>
        <taxon>Pseudomonadati</taxon>
        <taxon>Pseudomonadota</taxon>
        <taxon>Gammaproteobacteria</taxon>
        <taxon>Pseudomonadales</taxon>
        <taxon>Pseudomonadaceae</taxon>
        <taxon>Pseudomonas</taxon>
        <taxon>Pseudomonas syringae</taxon>
    </lineage>
</organism>
<evidence type="ECO:0000313" key="6">
    <source>
        <dbReference type="EMBL" id="QOC74138.1"/>
    </source>
</evidence>
<reference evidence="6" key="1">
    <citation type="submission" date="2019-02" db="EMBL/GenBank/DDBJ databases">
        <authorList>
            <person name="Taiaroa G."/>
            <person name="Butler M."/>
            <person name="Lamont I."/>
            <person name="Black M."/>
            <person name="Poulter J."/>
            <person name="Zhao M."/>
            <person name="Poulter R."/>
        </authorList>
    </citation>
    <scope>NUCLEOTIDE SEQUENCE</scope>
    <source>
        <strain evidence="6">1215</strain>
        <plasmid evidence="6">pMG4_1215</plasmid>
    </source>
</reference>
<dbReference type="SUPFAM" id="SSF53335">
    <property type="entry name" value="S-adenosyl-L-methionine-dependent methyltransferases"/>
    <property type="match status" value="1"/>
</dbReference>
<dbReference type="InterPro" id="IPR002941">
    <property type="entry name" value="DNA_methylase_N4/N6"/>
</dbReference>
<keyword evidence="6" id="KW-0614">Plasmid</keyword>
<evidence type="ECO:0000259" key="4">
    <source>
        <dbReference type="Pfam" id="PF01555"/>
    </source>
</evidence>
<dbReference type="InterPro" id="IPR001091">
    <property type="entry name" value="RM_Methyltransferase"/>
</dbReference>
<dbReference type="PRINTS" id="PR00508">
    <property type="entry name" value="S21N4MTFRASE"/>
</dbReference>
<keyword evidence="1 6" id="KW-0489">Methyltransferase</keyword>
<keyword evidence="2 6" id="KW-0808">Transferase</keyword>
<protein>
    <recommendedName>
        <fullName evidence="3">Methyltransferase</fullName>
        <ecNumber evidence="3">2.1.1.-</ecNumber>
    </recommendedName>
</protein>
<dbReference type="GO" id="GO:0032259">
    <property type="term" value="P:methylation"/>
    <property type="evidence" value="ECO:0007669"/>
    <property type="project" value="UniProtKB-KW"/>
</dbReference>
<dbReference type="Pfam" id="PF14338">
    <property type="entry name" value="Mrr_N"/>
    <property type="match status" value="1"/>
</dbReference>
<dbReference type="InterPro" id="IPR029063">
    <property type="entry name" value="SAM-dependent_MTases_sf"/>
</dbReference>
<dbReference type="RefSeq" id="WP_054078454.1">
    <property type="nucleotide sequence ID" value="NZ_MK569690.1"/>
</dbReference>
<evidence type="ECO:0000256" key="2">
    <source>
        <dbReference type="ARBA" id="ARBA00022679"/>
    </source>
</evidence>
<dbReference type="InterPro" id="IPR025745">
    <property type="entry name" value="Mrr-like_N_dom"/>
</dbReference>